<keyword evidence="2" id="KW-1185">Reference proteome</keyword>
<accession>A0ACC1T0H2</accession>
<dbReference type="EMBL" id="JANHOG010000924">
    <property type="protein sequence ID" value="KAJ3549725.1"/>
    <property type="molecule type" value="Genomic_DNA"/>
</dbReference>
<dbReference type="Proteomes" id="UP001148662">
    <property type="component" value="Unassembled WGS sequence"/>
</dbReference>
<proteinExistence type="predicted"/>
<sequence length="693" mass="79001">MGKVIQDVATAYREDLVPPAEPVSESWEAGNPHDHPSHEPQEEEESDEEQTSSAIPTHILAPQAQDQTFSENPGDHQVTGTVVTVANALPDHNLFYPRPMLPRAPLPRYPPIWAESRQEVCESFDWFRSYQGGVYFMKGQVKGYLLGGFSASRDLFHNDGRLIISHGGGKAESIHKHNGLLETLEASDQMEEDKSVRALLGVYRTKRPVALLIDENYKLFPYDLSSKGCTYAVLGWYYIAHAWAEYQFASNTVGRVVRYKFAFQWCESQGQPWWMFSSPEDTFNLSHGSPSSTNSMPPVDELTICMENMTVNTLSDPESHRTCQLCGYSSPTVYEQGWMCLQPDCPLFWRRENGEEAPAYLTYSQVFLRPVPLLGESLQSIYPSPPGIEQPSGDVTTTRRFCKGWHCSKCGRLSSRYKWEHWECRHIQATYGGHGRFRFAYEFKHQTTDKNWGQYWYHEEIIKPLCVLFRSGDTFGTRSTFILPHGRGRIHMLTMNPRGNRLADEIFVQYQDEAKDGRLRFRRWPMRAHKCRGTLLTNYFSQNTGEPYQYVGGSENTVPFDQSPKAVVKALNLIHARIREASIELQNPFNEILSAAYMEEQKMAFHSDSERGLGPVVASLSLGASACMYFRLHARYAFDEMPDENPLVLKLFLRHGDVVVMEGAGVQTCYEHTVVPLNFRIAATARYIGSDHQ</sequence>
<evidence type="ECO:0000313" key="2">
    <source>
        <dbReference type="Proteomes" id="UP001148662"/>
    </source>
</evidence>
<comment type="caution">
    <text evidence="1">The sequence shown here is derived from an EMBL/GenBank/DDBJ whole genome shotgun (WGS) entry which is preliminary data.</text>
</comment>
<reference evidence="1" key="1">
    <citation type="submission" date="2022-07" db="EMBL/GenBank/DDBJ databases">
        <title>Genome Sequence of Phlebia brevispora.</title>
        <authorList>
            <person name="Buettner E."/>
        </authorList>
    </citation>
    <scope>NUCLEOTIDE SEQUENCE</scope>
    <source>
        <strain evidence="1">MPL23</strain>
    </source>
</reference>
<organism evidence="1 2">
    <name type="scientific">Phlebia brevispora</name>
    <dbReference type="NCBI Taxonomy" id="194682"/>
    <lineage>
        <taxon>Eukaryota</taxon>
        <taxon>Fungi</taxon>
        <taxon>Dikarya</taxon>
        <taxon>Basidiomycota</taxon>
        <taxon>Agaricomycotina</taxon>
        <taxon>Agaricomycetes</taxon>
        <taxon>Polyporales</taxon>
        <taxon>Meruliaceae</taxon>
        <taxon>Phlebia</taxon>
    </lineage>
</organism>
<name>A0ACC1T0H2_9APHY</name>
<protein>
    <submittedName>
        <fullName evidence="1">Uncharacterized protein</fullName>
    </submittedName>
</protein>
<gene>
    <name evidence="1" type="ORF">NM688_g5149</name>
</gene>
<evidence type="ECO:0000313" key="1">
    <source>
        <dbReference type="EMBL" id="KAJ3549725.1"/>
    </source>
</evidence>